<gene>
    <name evidence="6" type="primary">vapC</name>
    <name evidence="8" type="ORF">D7I44_12635</name>
</gene>
<keyword evidence="1 6" id="KW-1277">Toxin-antitoxin system</keyword>
<proteinExistence type="inferred from homology"/>
<dbReference type="SUPFAM" id="SSF88723">
    <property type="entry name" value="PIN domain-like"/>
    <property type="match status" value="1"/>
</dbReference>
<reference evidence="8 9" key="1">
    <citation type="submission" date="2018-09" db="EMBL/GenBank/DDBJ databases">
        <title>Genome sequencing of strain 2DFW10M-5.</title>
        <authorList>
            <person name="Heo J."/>
            <person name="Kim S.-J."/>
            <person name="Kwon S.-W."/>
        </authorList>
    </citation>
    <scope>NUCLEOTIDE SEQUENCE [LARGE SCALE GENOMIC DNA]</scope>
    <source>
        <strain evidence="8 9">2DFW10M-5</strain>
    </source>
</reference>
<comment type="function">
    <text evidence="6">Toxic component of a toxin-antitoxin (TA) system. An RNase.</text>
</comment>
<dbReference type="GO" id="GO:0090729">
    <property type="term" value="F:toxin activity"/>
    <property type="evidence" value="ECO:0007669"/>
    <property type="project" value="UniProtKB-KW"/>
</dbReference>
<feature type="binding site" evidence="6">
    <location>
        <position position="6"/>
    </location>
    <ligand>
        <name>Mg(2+)</name>
        <dbReference type="ChEBI" id="CHEBI:18420"/>
    </ligand>
</feature>
<evidence type="ECO:0000256" key="4">
    <source>
        <dbReference type="ARBA" id="ARBA00022801"/>
    </source>
</evidence>
<keyword evidence="6" id="KW-0800">Toxin</keyword>
<sequence length="133" mass="14036">MTSTCDTSVLIPALLPWHVAHVAAREAVSAVTSVPAHVLVESFSVLTRLPVGHRISAASAAEALDRLAWTAVSLPPPAHRELIRRASEAGVSGGAIYDGLIGATAQHHGLRLLTRDARARRTYDALSVGYTLV</sequence>
<comment type="cofactor">
    <cofactor evidence="6">
        <name>Mg(2+)</name>
        <dbReference type="ChEBI" id="CHEBI:18420"/>
    </cofactor>
</comment>
<evidence type="ECO:0000313" key="9">
    <source>
        <dbReference type="Proteomes" id="UP000275069"/>
    </source>
</evidence>
<evidence type="ECO:0000256" key="5">
    <source>
        <dbReference type="ARBA" id="ARBA00022842"/>
    </source>
</evidence>
<evidence type="ECO:0000256" key="1">
    <source>
        <dbReference type="ARBA" id="ARBA00022649"/>
    </source>
</evidence>
<name>A0A387BNK4_9MICO</name>
<keyword evidence="9" id="KW-1185">Reference proteome</keyword>
<dbReference type="Pfam" id="PF01850">
    <property type="entry name" value="PIN"/>
    <property type="match status" value="1"/>
</dbReference>
<evidence type="ECO:0000256" key="3">
    <source>
        <dbReference type="ARBA" id="ARBA00022723"/>
    </source>
</evidence>
<dbReference type="AlphaFoldDB" id="A0A387BNK4"/>
<feature type="domain" description="PIN" evidence="7">
    <location>
        <begin position="5"/>
        <end position="123"/>
    </location>
</feature>
<dbReference type="InterPro" id="IPR029060">
    <property type="entry name" value="PIN-like_dom_sf"/>
</dbReference>
<evidence type="ECO:0000256" key="2">
    <source>
        <dbReference type="ARBA" id="ARBA00022722"/>
    </source>
</evidence>
<dbReference type="GO" id="GO:0016787">
    <property type="term" value="F:hydrolase activity"/>
    <property type="evidence" value="ECO:0007669"/>
    <property type="project" value="UniProtKB-KW"/>
</dbReference>
<dbReference type="RefSeq" id="WP_120789818.1">
    <property type="nucleotide sequence ID" value="NZ_CP032624.1"/>
</dbReference>
<dbReference type="Proteomes" id="UP000275069">
    <property type="component" value="Chromosome"/>
</dbReference>
<comment type="similarity">
    <text evidence="6">Belongs to the PINc/VapC protein family.</text>
</comment>
<feature type="binding site" evidence="6">
    <location>
        <position position="98"/>
    </location>
    <ligand>
        <name>Mg(2+)</name>
        <dbReference type="ChEBI" id="CHEBI:18420"/>
    </ligand>
</feature>
<organism evidence="8 9">
    <name type="scientific">Gryllotalpicola protaetiae</name>
    <dbReference type="NCBI Taxonomy" id="2419771"/>
    <lineage>
        <taxon>Bacteria</taxon>
        <taxon>Bacillati</taxon>
        <taxon>Actinomycetota</taxon>
        <taxon>Actinomycetes</taxon>
        <taxon>Micrococcales</taxon>
        <taxon>Microbacteriaceae</taxon>
        <taxon>Gryllotalpicola</taxon>
    </lineage>
</organism>
<dbReference type="OrthoDB" id="25693at2"/>
<dbReference type="GO" id="GO:0004540">
    <property type="term" value="F:RNA nuclease activity"/>
    <property type="evidence" value="ECO:0007669"/>
    <property type="project" value="InterPro"/>
</dbReference>
<dbReference type="InterPro" id="IPR002716">
    <property type="entry name" value="PIN_dom"/>
</dbReference>
<evidence type="ECO:0000256" key="6">
    <source>
        <dbReference type="HAMAP-Rule" id="MF_00265"/>
    </source>
</evidence>
<accession>A0A387BNK4</accession>
<protein>
    <recommendedName>
        <fullName evidence="6">Ribonuclease VapC</fullName>
        <shortName evidence="6">RNase VapC</shortName>
        <ecNumber evidence="6">3.1.-.-</ecNumber>
    </recommendedName>
    <alternativeName>
        <fullName evidence="6">Toxin VapC</fullName>
    </alternativeName>
</protein>
<keyword evidence="5 6" id="KW-0460">Magnesium</keyword>
<keyword evidence="2 6" id="KW-0540">Nuclease</keyword>
<evidence type="ECO:0000259" key="7">
    <source>
        <dbReference type="Pfam" id="PF01850"/>
    </source>
</evidence>
<dbReference type="EMBL" id="CP032624">
    <property type="protein sequence ID" value="AYG04288.1"/>
    <property type="molecule type" value="Genomic_DNA"/>
</dbReference>
<keyword evidence="3 6" id="KW-0479">Metal-binding</keyword>
<evidence type="ECO:0000313" key="8">
    <source>
        <dbReference type="EMBL" id="AYG04288.1"/>
    </source>
</evidence>
<dbReference type="InterPro" id="IPR022907">
    <property type="entry name" value="VapC_family"/>
</dbReference>
<dbReference type="EC" id="3.1.-.-" evidence="6"/>
<dbReference type="Gene3D" id="3.40.50.1010">
    <property type="entry name" value="5'-nuclease"/>
    <property type="match status" value="1"/>
</dbReference>
<keyword evidence="4 6" id="KW-0378">Hydrolase</keyword>
<dbReference type="GO" id="GO:0000287">
    <property type="term" value="F:magnesium ion binding"/>
    <property type="evidence" value="ECO:0007669"/>
    <property type="project" value="UniProtKB-UniRule"/>
</dbReference>
<dbReference type="KEGG" id="gry:D7I44_12635"/>
<dbReference type="HAMAP" id="MF_00265">
    <property type="entry name" value="VapC_Nob1"/>
    <property type="match status" value="1"/>
</dbReference>